<evidence type="ECO:0000256" key="4">
    <source>
        <dbReference type="ARBA" id="ARBA00022691"/>
    </source>
</evidence>
<dbReference type="InterPro" id="IPR029063">
    <property type="entry name" value="SAM-dependent_MTases_sf"/>
</dbReference>
<keyword evidence="5" id="KW-0680">Restriction system</keyword>
<evidence type="ECO:0000259" key="10">
    <source>
        <dbReference type="Pfam" id="PF01555"/>
    </source>
</evidence>
<dbReference type="SUPFAM" id="SSF53335">
    <property type="entry name" value="S-adenosyl-L-methionine-dependent methyltransferases"/>
    <property type="match status" value="1"/>
</dbReference>
<evidence type="ECO:0000256" key="6">
    <source>
        <dbReference type="ARBA" id="ARBA00023125"/>
    </source>
</evidence>
<proteinExistence type="inferred from homology"/>
<dbReference type="InterPro" id="IPR001091">
    <property type="entry name" value="RM_Methyltransferase"/>
</dbReference>
<dbReference type="Gene3D" id="3.40.50.150">
    <property type="entry name" value="Vaccinia Virus protein VP39"/>
    <property type="match status" value="1"/>
</dbReference>
<dbReference type="EC" id="2.1.1.-" evidence="8"/>
<evidence type="ECO:0000256" key="3">
    <source>
        <dbReference type="ARBA" id="ARBA00022679"/>
    </source>
</evidence>
<keyword evidence="6" id="KW-0238">DNA-binding</keyword>
<dbReference type="EMBL" id="VXPY01000085">
    <property type="protein sequence ID" value="MYD91042.1"/>
    <property type="molecule type" value="Genomic_DNA"/>
</dbReference>
<dbReference type="GO" id="GO:0032259">
    <property type="term" value="P:methylation"/>
    <property type="evidence" value="ECO:0007669"/>
    <property type="project" value="UniProtKB-KW"/>
</dbReference>
<feature type="domain" description="DNA methylase N-4/N-6" evidence="10">
    <location>
        <begin position="90"/>
        <end position="319"/>
    </location>
</feature>
<dbReference type="GO" id="GO:0015667">
    <property type="term" value="F:site-specific DNA-methyltransferase (cytosine-N4-specific) activity"/>
    <property type="evidence" value="ECO:0007669"/>
    <property type="project" value="UniProtKB-EC"/>
</dbReference>
<comment type="similarity">
    <text evidence="1">Belongs to the N(4)/N(6)-methyltransferase family. N(4) subfamily.</text>
</comment>
<name>A0A6B1DWK5_9CHLR</name>
<protein>
    <recommendedName>
        <fullName evidence="8">Methyltransferase</fullName>
        <ecNumber evidence="8">2.1.1.-</ecNumber>
    </recommendedName>
</protein>
<dbReference type="InterPro" id="IPR017985">
    <property type="entry name" value="MeTrfase_CN4_CS"/>
</dbReference>
<dbReference type="GO" id="GO:0003677">
    <property type="term" value="F:DNA binding"/>
    <property type="evidence" value="ECO:0007669"/>
    <property type="project" value="UniProtKB-KW"/>
</dbReference>
<evidence type="ECO:0000256" key="7">
    <source>
        <dbReference type="ARBA" id="ARBA00049120"/>
    </source>
</evidence>
<reference evidence="11" key="1">
    <citation type="submission" date="2019-09" db="EMBL/GenBank/DDBJ databases">
        <title>Characterisation of the sponge microbiome using genome-centric metagenomics.</title>
        <authorList>
            <person name="Engelberts J.P."/>
            <person name="Robbins S.J."/>
            <person name="De Goeij J.M."/>
            <person name="Aranda M."/>
            <person name="Bell S.C."/>
            <person name="Webster N.S."/>
        </authorList>
    </citation>
    <scope>NUCLEOTIDE SEQUENCE</scope>
    <source>
        <strain evidence="11">SB0662_bin_9</strain>
    </source>
</reference>
<dbReference type="PRINTS" id="PR00508">
    <property type="entry name" value="S21N4MTFRASE"/>
</dbReference>
<sequence length="498" mass="54118">MSDERHATTAEQPPDGSRKGTRTSSFGFSRREGHDASRFYERFEPPVIEDGEEVQGSETTINHLWVGDARDMDACITAEPGSPVLADNSVALVVTSPPYFAGKDYEIELGKGEVPSDYRSYLILLRDVFAECLRKLEPGGRIAVNVANLGRKPYRSLAAEVIQILEGLGFLLRGEIVWVKARALGGSCTWGSFQSPANPVIRDTTERIVIASKGRFDRAVPRARRAKCNLPHIGTMTKEDFMEYTTDVWEIPAESASRVGHPAPFPVELPRRLIELYTYKDDVVLDPFLGSGTTALAAVQTGRQFAGFDLDPTYVALAHKRLRGPELTDWAGTGAALVPGGRPPKAFATVEELMDAAADRGLRSAEIGETMLQLCGFEVEWKNRKLAAQGIDVDFVARTPGGRRVNVLLGGPNSGNRPGLKRSDVLWKVLGKAAVLSAAPEDERCPLLVLTTGLPRPGSPEAKALRNVTGPGRPIAAVIDMLVLMDAALLEQLARELP</sequence>
<dbReference type="AlphaFoldDB" id="A0A6B1DWK5"/>
<accession>A0A6B1DWK5</accession>
<comment type="caution">
    <text evidence="11">The sequence shown here is derived from an EMBL/GenBank/DDBJ whole genome shotgun (WGS) entry which is preliminary data.</text>
</comment>
<keyword evidence="2 11" id="KW-0489">Methyltransferase</keyword>
<evidence type="ECO:0000256" key="9">
    <source>
        <dbReference type="SAM" id="MobiDB-lite"/>
    </source>
</evidence>
<evidence type="ECO:0000313" key="11">
    <source>
        <dbReference type="EMBL" id="MYD91042.1"/>
    </source>
</evidence>
<organism evidence="11">
    <name type="scientific">Caldilineaceae bacterium SB0662_bin_9</name>
    <dbReference type="NCBI Taxonomy" id="2605258"/>
    <lineage>
        <taxon>Bacteria</taxon>
        <taxon>Bacillati</taxon>
        <taxon>Chloroflexota</taxon>
        <taxon>Caldilineae</taxon>
        <taxon>Caldilineales</taxon>
        <taxon>Caldilineaceae</taxon>
    </lineage>
</organism>
<evidence type="ECO:0000256" key="2">
    <source>
        <dbReference type="ARBA" id="ARBA00022603"/>
    </source>
</evidence>
<keyword evidence="4" id="KW-0949">S-adenosyl-L-methionine</keyword>
<dbReference type="GO" id="GO:0008170">
    <property type="term" value="F:N-methyltransferase activity"/>
    <property type="evidence" value="ECO:0007669"/>
    <property type="project" value="InterPro"/>
</dbReference>
<evidence type="ECO:0000256" key="5">
    <source>
        <dbReference type="ARBA" id="ARBA00022747"/>
    </source>
</evidence>
<dbReference type="InterPro" id="IPR002941">
    <property type="entry name" value="DNA_methylase_N4/N6"/>
</dbReference>
<feature type="region of interest" description="Disordered" evidence="9">
    <location>
        <begin position="1"/>
        <end position="33"/>
    </location>
</feature>
<dbReference type="PROSITE" id="PS00093">
    <property type="entry name" value="N4_MTASE"/>
    <property type="match status" value="1"/>
</dbReference>
<dbReference type="GO" id="GO:0009307">
    <property type="term" value="P:DNA restriction-modification system"/>
    <property type="evidence" value="ECO:0007669"/>
    <property type="project" value="UniProtKB-KW"/>
</dbReference>
<gene>
    <name evidence="11" type="ORF">F4Y08_12030</name>
</gene>
<dbReference type="Pfam" id="PF01555">
    <property type="entry name" value="N6_N4_Mtase"/>
    <property type="match status" value="1"/>
</dbReference>
<keyword evidence="3 11" id="KW-0808">Transferase</keyword>
<comment type="catalytic activity">
    <reaction evidence="7">
        <text>a 2'-deoxycytidine in DNA + S-adenosyl-L-methionine = an N(4)-methyl-2'-deoxycytidine in DNA + S-adenosyl-L-homocysteine + H(+)</text>
        <dbReference type="Rhea" id="RHEA:16857"/>
        <dbReference type="Rhea" id="RHEA-COMP:11369"/>
        <dbReference type="Rhea" id="RHEA-COMP:13674"/>
        <dbReference type="ChEBI" id="CHEBI:15378"/>
        <dbReference type="ChEBI" id="CHEBI:57856"/>
        <dbReference type="ChEBI" id="CHEBI:59789"/>
        <dbReference type="ChEBI" id="CHEBI:85452"/>
        <dbReference type="ChEBI" id="CHEBI:137933"/>
        <dbReference type="EC" id="2.1.1.113"/>
    </reaction>
</comment>
<evidence type="ECO:0000256" key="8">
    <source>
        <dbReference type="RuleBase" id="RU362026"/>
    </source>
</evidence>
<evidence type="ECO:0000256" key="1">
    <source>
        <dbReference type="ARBA" id="ARBA00010203"/>
    </source>
</evidence>